<feature type="compositionally biased region" description="Basic and acidic residues" evidence="2">
    <location>
        <begin position="132"/>
        <end position="147"/>
    </location>
</feature>
<keyword evidence="4" id="KW-1185">Reference proteome</keyword>
<feature type="compositionally biased region" description="Polar residues" evidence="2">
    <location>
        <begin position="26"/>
        <end position="38"/>
    </location>
</feature>
<organism evidence="3 4">
    <name type="scientific">Zymoseptoria tritici (strain ST99CH_3D7)</name>
    <dbReference type="NCBI Taxonomy" id="1276538"/>
    <lineage>
        <taxon>Eukaryota</taxon>
        <taxon>Fungi</taxon>
        <taxon>Dikarya</taxon>
        <taxon>Ascomycota</taxon>
        <taxon>Pezizomycotina</taxon>
        <taxon>Dothideomycetes</taxon>
        <taxon>Dothideomycetidae</taxon>
        <taxon>Mycosphaerellales</taxon>
        <taxon>Mycosphaerellaceae</taxon>
        <taxon>Zymoseptoria</taxon>
    </lineage>
</organism>
<feature type="compositionally biased region" description="Basic residues" evidence="2">
    <location>
        <begin position="656"/>
        <end position="669"/>
    </location>
</feature>
<dbReference type="InterPro" id="IPR002110">
    <property type="entry name" value="Ankyrin_rpt"/>
</dbReference>
<dbReference type="Gene3D" id="1.25.40.20">
    <property type="entry name" value="Ankyrin repeat-containing domain"/>
    <property type="match status" value="2"/>
</dbReference>
<name>A0A1X7RRH3_ZYMT9</name>
<feature type="compositionally biased region" description="Acidic residues" evidence="2">
    <location>
        <begin position="641"/>
        <end position="651"/>
    </location>
</feature>
<feature type="region of interest" description="Disordered" evidence="2">
    <location>
        <begin position="462"/>
        <end position="481"/>
    </location>
</feature>
<evidence type="ECO:0000256" key="1">
    <source>
        <dbReference type="PROSITE-ProRule" id="PRU00023"/>
    </source>
</evidence>
<feature type="compositionally biased region" description="Basic and acidic residues" evidence="2">
    <location>
        <begin position="468"/>
        <end position="481"/>
    </location>
</feature>
<dbReference type="Proteomes" id="UP000215127">
    <property type="component" value="Chromosome 4"/>
</dbReference>
<feature type="repeat" description="ANK" evidence="1">
    <location>
        <begin position="399"/>
        <end position="431"/>
    </location>
</feature>
<dbReference type="InterPro" id="IPR053210">
    <property type="entry name" value="ANKRD12"/>
</dbReference>
<dbReference type="PROSITE" id="PS50088">
    <property type="entry name" value="ANK_REPEAT"/>
    <property type="match status" value="2"/>
</dbReference>
<accession>A0A1X7RRH3</accession>
<dbReference type="GO" id="GO:0005654">
    <property type="term" value="C:nucleoplasm"/>
    <property type="evidence" value="ECO:0007669"/>
    <property type="project" value="TreeGrafter"/>
</dbReference>
<protein>
    <submittedName>
        <fullName evidence="3">Uncharacterized protein</fullName>
    </submittedName>
</protein>
<evidence type="ECO:0000256" key="2">
    <source>
        <dbReference type="SAM" id="MobiDB-lite"/>
    </source>
</evidence>
<dbReference type="Pfam" id="PF12796">
    <property type="entry name" value="Ank_2"/>
    <property type="match status" value="1"/>
</dbReference>
<feature type="compositionally biased region" description="Basic and acidic residues" evidence="2">
    <location>
        <begin position="86"/>
        <end position="102"/>
    </location>
</feature>
<dbReference type="EMBL" id="LT853695">
    <property type="protein sequence ID" value="SMQ49587.1"/>
    <property type="molecule type" value="Genomic_DNA"/>
</dbReference>
<feature type="region of interest" description="Disordered" evidence="2">
    <location>
        <begin position="1"/>
        <end position="328"/>
    </location>
</feature>
<dbReference type="SUPFAM" id="SSF48403">
    <property type="entry name" value="Ankyrin repeat"/>
    <property type="match status" value="1"/>
</dbReference>
<feature type="compositionally biased region" description="Basic and acidic residues" evidence="2">
    <location>
        <begin position="616"/>
        <end position="630"/>
    </location>
</feature>
<feature type="compositionally biased region" description="Low complexity" evidence="2">
    <location>
        <begin position="157"/>
        <end position="175"/>
    </location>
</feature>
<sequence length="1097" mass="120987">MNGTKSPDQSTAEAGDSGRDEIVVRPNSSHQNDDTNAAGQIGSDDNLDKPPGKDPEQPQDTAAVNGVDDNASEAETLIDSPVKKKQLAEKQMEHGVKVERKMSRIGGLPVPLTDEEDTSAAVSPAASTLISVEKDTSTADATVKADQDAAVEDNEGSESLSSPGSSGSEADSRGSSVERAASEVPGQSRNEDHSPNPRKRKHRASSVSLPNKRPSLDAPKSRRRGPHSEDTPGRSEQSLSPELRTHRRAASTQSALADGGLDSNSRKRKSNTHQPRKESKTSRATWEESDASSEATSHGHLDFRRPQRGIGRSTSTPGRPAGREHKRHVNKYGFTRLAEACEDGDLDLVKEWRKKDPEQLELAEFAGNKPLQIAALNGNVEVVDYLIDQGCQIDCANVDKDTPLIDAAENGHVDVVHSLLKAGVDPLRQNLKGQQALDVVTDDTDNVAGIRAALRKAIDEWNSNGAKQKREEEEENRHRAGPSKELHFMARSYENLLKLVQNNDRNGVKEFLDARVPVDNTIIAAAAKTGDNYLVNMLLAEMSDKKAAQKPERPMLSVLGTSHFDMVRSLTELENFNPLFRNRQGKTWPDIANERHGPNWRQELELLQRLYDQRAALKERRSSSPVTKRDSNKRRFAQATADDESDDSDEAEAPRRKNGGRRLMSKKAMRANGRGNSDSSSADESDSELVNTKSPLEDGAMGPPESPGLTRTSTRSRTKSVSIPAPESSPRTRRRSLSFRGTADKPLPTVDETAEEKQAADERKAAERKAEEEAERLETIRKAEEAAAAERAAKEAAEEQARKAEEDRKADEARRTEETRKAEEARKAEEDRIHSEREKAEAKRAHEDEVLASLPVMVSDVLRPSSDPARPTDLSLILKHFTPLRVVQHESDEMDMDVDQKGIDSSSWVLNVQSAPFLGPRGLELMLQSDGAGYEGSLAEQWTTKDLASNEMDAVVSVLSDLAQDPSGELPPAPVDQDGMSMLTWEEELQRAQDHENARLATKRRLREGKAKLRYVRLGDVMRHLCPAAKEALLPVHFDRLRGKRQHGKYHDDSFVRSLGNGIKQISGPRAYMNGEMVDIETTSWTGVTNCRTVHQK</sequence>
<evidence type="ECO:0000313" key="3">
    <source>
        <dbReference type="EMBL" id="SMQ49587.1"/>
    </source>
</evidence>
<dbReference type="InterPro" id="IPR036770">
    <property type="entry name" value="Ankyrin_rpt-contain_sf"/>
</dbReference>
<feature type="compositionally biased region" description="Low complexity" evidence="2">
    <location>
        <begin position="710"/>
        <end position="722"/>
    </location>
</feature>
<reference evidence="3 4" key="1">
    <citation type="submission" date="2016-06" db="EMBL/GenBank/DDBJ databases">
        <authorList>
            <person name="Kjaerup R.B."/>
            <person name="Dalgaard T.S."/>
            <person name="Juul-Madsen H.R."/>
        </authorList>
    </citation>
    <scope>NUCLEOTIDE SEQUENCE [LARGE SCALE GENOMIC DNA]</scope>
</reference>
<dbReference type="SMART" id="SM00248">
    <property type="entry name" value="ANK"/>
    <property type="match status" value="4"/>
</dbReference>
<feature type="compositionally biased region" description="Basic and acidic residues" evidence="2">
    <location>
        <begin position="46"/>
        <end position="56"/>
    </location>
</feature>
<dbReference type="PANTHER" id="PTHR24149:SF14">
    <property type="entry name" value="ANKYRIN REPEAT DOMAIN 12"/>
    <property type="match status" value="1"/>
</dbReference>
<evidence type="ECO:0000313" key="4">
    <source>
        <dbReference type="Proteomes" id="UP000215127"/>
    </source>
</evidence>
<feature type="repeat" description="ANK" evidence="1">
    <location>
        <begin position="366"/>
        <end position="398"/>
    </location>
</feature>
<dbReference type="AlphaFoldDB" id="A0A1X7RRH3"/>
<gene>
    <name evidence="3" type="ORF">ZT3D7_G4738</name>
</gene>
<feature type="compositionally biased region" description="Basic and acidic residues" evidence="2">
    <location>
        <begin position="755"/>
        <end position="785"/>
    </location>
</feature>
<dbReference type="PANTHER" id="PTHR24149">
    <property type="entry name" value="ANKYRIN REPEAT DOMAIN-CONTAINING PROTEIN 12"/>
    <property type="match status" value="1"/>
</dbReference>
<feature type="compositionally biased region" description="Basic and acidic residues" evidence="2">
    <location>
        <begin position="791"/>
        <end position="846"/>
    </location>
</feature>
<dbReference type="STRING" id="1276538.A0A1X7RRH3"/>
<proteinExistence type="predicted"/>
<dbReference type="PROSITE" id="PS50297">
    <property type="entry name" value="ANK_REP_REGION"/>
    <property type="match status" value="2"/>
</dbReference>
<feature type="compositionally biased region" description="Polar residues" evidence="2">
    <location>
        <begin position="1"/>
        <end position="12"/>
    </location>
</feature>
<feature type="region of interest" description="Disordered" evidence="2">
    <location>
        <begin position="616"/>
        <end position="846"/>
    </location>
</feature>
<keyword evidence="1" id="KW-0040">ANK repeat</keyword>